<sequence>MNPAGYPSEAVPLQGRYDGQPGQPGYPGQPGQPGQPGYPGQPGQPGYPEQPGQPGPSALVQYTTVNINSDPPKDHIIWSLLLLCLLKPLLPWTCSSHLLHQAKAKQNFDSTYKIIALWSFQARDRKMAGDLNGARHYGSTARCLNIWATVLASVIILICFIVIIVTAVQTKQAYDIYSRNSYNYNYRGQYQGPKGDAGSSGPVGVPGPVGAPGARGEIGDVGPVGMPGHPGMVGFPGRAGDVINYDFVRRVGQKYFVSYKQRGSFSTAVDFCSQRGLELALPQNEEGEQRVDSSVWGCSQNGLDQRQAITKQKGTLRPI</sequence>
<dbReference type="EMBL" id="CM041536">
    <property type="protein sequence ID" value="KAI3370609.1"/>
    <property type="molecule type" value="Genomic_DNA"/>
</dbReference>
<evidence type="ECO:0000313" key="2">
    <source>
        <dbReference type="Proteomes" id="UP000831701"/>
    </source>
</evidence>
<proteinExistence type="predicted"/>
<reference evidence="1" key="1">
    <citation type="submission" date="2022-04" db="EMBL/GenBank/DDBJ databases">
        <title>Jade perch genome.</title>
        <authorList>
            <person name="Chao B."/>
        </authorList>
    </citation>
    <scope>NUCLEOTIDE SEQUENCE</scope>
    <source>
        <strain evidence="1">CB-2022</strain>
    </source>
</reference>
<dbReference type="Proteomes" id="UP000831701">
    <property type="component" value="Chromosome 6"/>
</dbReference>
<gene>
    <name evidence="1" type="ORF">L3Q82_007172</name>
</gene>
<keyword evidence="2" id="KW-1185">Reference proteome</keyword>
<protein>
    <submittedName>
        <fullName evidence="1">Uncharacterized protein</fullName>
    </submittedName>
</protein>
<organism evidence="1 2">
    <name type="scientific">Scortum barcoo</name>
    <name type="common">barcoo grunter</name>
    <dbReference type="NCBI Taxonomy" id="214431"/>
    <lineage>
        <taxon>Eukaryota</taxon>
        <taxon>Metazoa</taxon>
        <taxon>Chordata</taxon>
        <taxon>Craniata</taxon>
        <taxon>Vertebrata</taxon>
        <taxon>Euteleostomi</taxon>
        <taxon>Actinopterygii</taxon>
        <taxon>Neopterygii</taxon>
        <taxon>Teleostei</taxon>
        <taxon>Neoteleostei</taxon>
        <taxon>Acanthomorphata</taxon>
        <taxon>Eupercaria</taxon>
        <taxon>Centrarchiformes</taxon>
        <taxon>Terapontoidei</taxon>
        <taxon>Terapontidae</taxon>
        <taxon>Scortum</taxon>
    </lineage>
</organism>
<comment type="caution">
    <text evidence="1">The sequence shown here is derived from an EMBL/GenBank/DDBJ whole genome shotgun (WGS) entry which is preliminary data.</text>
</comment>
<name>A0ACB8WS52_9TELE</name>
<evidence type="ECO:0000313" key="1">
    <source>
        <dbReference type="EMBL" id="KAI3370609.1"/>
    </source>
</evidence>
<accession>A0ACB8WS52</accession>